<keyword evidence="3" id="KW-1185">Reference proteome</keyword>
<comment type="caution">
    <text evidence="2">The sequence shown here is derived from an EMBL/GenBank/DDBJ whole genome shotgun (WGS) entry which is preliminary data.</text>
</comment>
<protein>
    <submittedName>
        <fullName evidence="2">Uncharacterized protein</fullName>
    </submittedName>
</protein>
<accession>A0A9D4PZE8</accession>
<sequence>MHEQLEALHDYFVDLFCPSELWGLPNFCSTYTGPQHRSGTGGAVAEGAVGAVADAGLDRDKAGEAADAIESRKPHATPPGRHKPLKKIAPRESGCGEAYNSHSQGYDRRPLLLLSTA</sequence>
<evidence type="ECO:0000256" key="1">
    <source>
        <dbReference type="SAM" id="MobiDB-lite"/>
    </source>
</evidence>
<reference evidence="2" key="1">
    <citation type="journal article" date="2020" name="Cell">
        <title>Large-Scale Comparative Analyses of Tick Genomes Elucidate Their Genetic Diversity and Vector Capacities.</title>
        <authorList>
            <consortium name="Tick Genome and Microbiome Consortium (TIGMIC)"/>
            <person name="Jia N."/>
            <person name="Wang J."/>
            <person name="Shi W."/>
            <person name="Du L."/>
            <person name="Sun Y."/>
            <person name="Zhan W."/>
            <person name="Jiang J.F."/>
            <person name="Wang Q."/>
            <person name="Zhang B."/>
            <person name="Ji P."/>
            <person name="Bell-Sakyi L."/>
            <person name="Cui X.M."/>
            <person name="Yuan T.T."/>
            <person name="Jiang B.G."/>
            <person name="Yang W.F."/>
            <person name="Lam T.T."/>
            <person name="Chang Q.C."/>
            <person name="Ding S.J."/>
            <person name="Wang X.J."/>
            <person name="Zhu J.G."/>
            <person name="Ruan X.D."/>
            <person name="Zhao L."/>
            <person name="Wei J.T."/>
            <person name="Ye R.Z."/>
            <person name="Que T.C."/>
            <person name="Du C.H."/>
            <person name="Zhou Y.H."/>
            <person name="Cheng J.X."/>
            <person name="Dai P.F."/>
            <person name="Guo W.B."/>
            <person name="Han X.H."/>
            <person name="Huang E.J."/>
            <person name="Li L.F."/>
            <person name="Wei W."/>
            <person name="Gao Y.C."/>
            <person name="Liu J.Z."/>
            <person name="Shao H.Z."/>
            <person name="Wang X."/>
            <person name="Wang C.C."/>
            <person name="Yang T.C."/>
            <person name="Huo Q.B."/>
            <person name="Li W."/>
            <person name="Chen H.Y."/>
            <person name="Chen S.E."/>
            <person name="Zhou L.G."/>
            <person name="Ni X.B."/>
            <person name="Tian J.H."/>
            <person name="Sheng Y."/>
            <person name="Liu T."/>
            <person name="Pan Y.S."/>
            <person name="Xia L.Y."/>
            <person name="Li J."/>
            <person name="Zhao F."/>
            <person name="Cao W.C."/>
        </authorList>
    </citation>
    <scope>NUCLEOTIDE SEQUENCE</scope>
    <source>
        <strain evidence="2">Rsan-2018</strain>
    </source>
</reference>
<feature type="region of interest" description="Disordered" evidence="1">
    <location>
        <begin position="61"/>
        <end position="104"/>
    </location>
</feature>
<name>A0A9D4PZE8_RHISA</name>
<evidence type="ECO:0000313" key="3">
    <source>
        <dbReference type="Proteomes" id="UP000821837"/>
    </source>
</evidence>
<dbReference type="AlphaFoldDB" id="A0A9D4PZE8"/>
<dbReference type="EMBL" id="JABSTV010001249">
    <property type="protein sequence ID" value="KAH7961132.1"/>
    <property type="molecule type" value="Genomic_DNA"/>
</dbReference>
<proteinExistence type="predicted"/>
<reference evidence="2" key="2">
    <citation type="submission" date="2021-09" db="EMBL/GenBank/DDBJ databases">
        <authorList>
            <person name="Jia N."/>
            <person name="Wang J."/>
            <person name="Shi W."/>
            <person name="Du L."/>
            <person name="Sun Y."/>
            <person name="Zhan W."/>
            <person name="Jiang J."/>
            <person name="Wang Q."/>
            <person name="Zhang B."/>
            <person name="Ji P."/>
            <person name="Sakyi L.B."/>
            <person name="Cui X."/>
            <person name="Yuan T."/>
            <person name="Jiang B."/>
            <person name="Yang W."/>
            <person name="Lam T.T.-Y."/>
            <person name="Chang Q."/>
            <person name="Ding S."/>
            <person name="Wang X."/>
            <person name="Zhu J."/>
            <person name="Ruan X."/>
            <person name="Zhao L."/>
            <person name="Wei J."/>
            <person name="Que T."/>
            <person name="Du C."/>
            <person name="Cheng J."/>
            <person name="Dai P."/>
            <person name="Han X."/>
            <person name="Huang E."/>
            <person name="Gao Y."/>
            <person name="Liu J."/>
            <person name="Shao H."/>
            <person name="Ye R."/>
            <person name="Li L."/>
            <person name="Wei W."/>
            <person name="Wang X."/>
            <person name="Wang C."/>
            <person name="Huo Q."/>
            <person name="Li W."/>
            <person name="Guo W."/>
            <person name="Chen H."/>
            <person name="Chen S."/>
            <person name="Zhou L."/>
            <person name="Zhou L."/>
            <person name="Ni X."/>
            <person name="Tian J."/>
            <person name="Zhou Y."/>
            <person name="Sheng Y."/>
            <person name="Liu T."/>
            <person name="Pan Y."/>
            <person name="Xia L."/>
            <person name="Li J."/>
            <person name="Zhao F."/>
            <person name="Cao W."/>
        </authorList>
    </citation>
    <scope>NUCLEOTIDE SEQUENCE</scope>
    <source>
        <strain evidence="2">Rsan-2018</strain>
        <tissue evidence="2">Larvae</tissue>
    </source>
</reference>
<dbReference type="Proteomes" id="UP000821837">
    <property type="component" value="Chromosome 3"/>
</dbReference>
<gene>
    <name evidence="2" type="ORF">HPB52_003003</name>
</gene>
<evidence type="ECO:0000313" key="2">
    <source>
        <dbReference type="EMBL" id="KAH7961132.1"/>
    </source>
</evidence>
<feature type="compositionally biased region" description="Basic and acidic residues" evidence="1">
    <location>
        <begin position="61"/>
        <end position="73"/>
    </location>
</feature>
<organism evidence="2 3">
    <name type="scientific">Rhipicephalus sanguineus</name>
    <name type="common">Brown dog tick</name>
    <name type="synonym">Ixodes sanguineus</name>
    <dbReference type="NCBI Taxonomy" id="34632"/>
    <lineage>
        <taxon>Eukaryota</taxon>
        <taxon>Metazoa</taxon>
        <taxon>Ecdysozoa</taxon>
        <taxon>Arthropoda</taxon>
        <taxon>Chelicerata</taxon>
        <taxon>Arachnida</taxon>
        <taxon>Acari</taxon>
        <taxon>Parasitiformes</taxon>
        <taxon>Ixodida</taxon>
        <taxon>Ixodoidea</taxon>
        <taxon>Ixodidae</taxon>
        <taxon>Rhipicephalinae</taxon>
        <taxon>Rhipicephalus</taxon>
        <taxon>Rhipicephalus</taxon>
    </lineage>
</organism>